<dbReference type="InterPro" id="IPR026591">
    <property type="entry name" value="Sirtuin_cat_small_dom_sf"/>
</dbReference>
<reference evidence="4" key="1">
    <citation type="journal article" date="2014" name="Front. Microbiol.">
        <title>High frequency of phylogenetically diverse reductive dehalogenase-homologous genes in deep subseafloor sedimentary metagenomes.</title>
        <authorList>
            <person name="Kawai M."/>
            <person name="Futagami T."/>
            <person name="Toyoda A."/>
            <person name="Takaki Y."/>
            <person name="Nishi S."/>
            <person name="Hori S."/>
            <person name="Arai W."/>
            <person name="Tsubouchi T."/>
            <person name="Morono Y."/>
            <person name="Uchiyama I."/>
            <person name="Ito T."/>
            <person name="Fujiyama A."/>
            <person name="Inagaki F."/>
            <person name="Takami H."/>
        </authorList>
    </citation>
    <scope>NUCLEOTIDE SEQUENCE</scope>
    <source>
        <strain evidence="4">Expedition CK06-06</strain>
    </source>
</reference>
<keyword evidence="1" id="KW-0808">Transferase</keyword>
<evidence type="ECO:0000313" key="4">
    <source>
        <dbReference type="EMBL" id="GAI00505.1"/>
    </source>
</evidence>
<dbReference type="GO" id="GO:0070403">
    <property type="term" value="F:NAD+ binding"/>
    <property type="evidence" value="ECO:0007669"/>
    <property type="project" value="InterPro"/>
</dbReference>
<evidence type="ECO:0000259" key="3">
    <source>
        <dbReference type="PROSITE" id="PS50305"/>
    </source>
</evidence>
<dbReference type="AlphaFoldDB" id="X1LDM8"/>
<gene>
    <name evidence="4" type="ORF">S06H3_07795</name>
</gene>
<evidence type="ECO:0000256" key="1">
    <source>
        <dbReference type="ARBA" id="ARBA00022679"/>
    </source>
</evidence>
<organism evidence="4">
    <name type="scientific">marine sediment metagenome</name>
    <dbReference type="NCBI Taxonomy" id="412755"/>
    <lineage>
        <taxon>unclassified sequences</taxon>
        <taxon>metagenomes</taxon>
        <taxon>ecological metagenomes</taxon>
    </lineage>
</organism>
<name>X1LDM8_9ZZZZ</name>
<protein>
    <recommendedName>
        <fullName evidence="3">Deacetylase sirtuin-type domain-containing protein</fullName>
    </recommendedName>
</protein>
<dbReference type="Gene3D" id="3.40.50.1220">
    <property type="entry name" value="TPP-binding domain"/>
    <property type="match status" value="1"/>
</dbReference>
<feature type="domain" description="Deacetylase sirtuin-type" evidence="3">
    <location>
        <begin position="10"/>
        <end position="265"/>
    </location>
</feature>
<dbReference type="InterPro" id="IPR026590">
    <property type="entry name" value="Ssirtuin_cat_dom"/>
</dbReference>
<dbReference type="PANTHER" id="PTHR11085:SF10">
    <property type="entry name" value="NAD-DEPENDENT PROTEIN DEACYLASE SIRTUIN-5, MITOCHONDRIAL-RELATED"/>
    <property type="match status" value="1"/>
</dbReference>
<dbReference type="Pfam" id="PF02146">
    <property type="entry name" value="SIR2"/>
    <property type="match status" value="1"/>
</dbReference>
<proteinExistence type="predicted"/>
<evidence type="ECO:0000256" key="2">
    <source>
        <dbReference type="ARBA" id="ARBA00023027"/>
    </source>
</evidence>
<dbReference type="InterPro" id="IPR050134">
    <property type="entry name" value="NAD-dep_sirtuin_deacylases"/>
</dbReference>
<sequence length="271" mass="29819">MNGKSKLNSLRESTVEIELLANLILQAKKIVVFTGAGVNTESGIPDFRSPGGIWCRYDPDDFTIQKFLGSPEARRKHWQMLSESGLIMEAEPDPAHYAIASLERLGKLDCVITQNVDNLHQKAGVPGDKVFELHGNMQWVVCLTCRRRFPMGEILGEIKEKDEMPSCPDCHGILKPDAVFFGEALPQKTLTEATNRSQNCDLFIVVGSSLVVYPAAYMPVYARDAGAKLAIINLVPTPLDEYAAVVIRGKAGEVMSAVMERVRSAGRDEKA</sequence>
<dbReference type="Gene3D" id="3.30.1600.10">
    <property type="entry name" value="SIR2/SIRT2 'Small Domain"/>
    <property type="match status" value="1"/>
</dbReference>
<dbReference type="SUPFAM" id="SSF52467">
    <property type="entry name" value="DHS-like NAD/FAD-binding domain"/>
    <property type="match status" value="1"/>
</dbReference>
<dbReference type="InterPro" id="IPR003000">
    <property type="entry name" value="Sirtuin"/>
</dbReference>
<dbReference type="InterPro" id="IPR029035">
    <property type="entry name" value="DHS-like_NAD/FAD-binding_dom"/>
</dbReference>
<comment type="caution">
    <text evidence="4">The sequence shown here is derived from an EMBL/GenBank/DDBJ whole genome shotgun (WGS) entry which is preliminary data.</text>
</comment>
<dbReference type="PROSITE" id="PS50305">
    <property type="entry name" value="SIRTUIN"/>
    <property type="match status" value="1"/>
</dbReference>
<dbReference type="PANTHER" id="PTHR11085">
    <property type="entry name" value="NAD-DEPENDENT PROTEIN DEACYLASE SIRTUIN-5, MITOCHONDRIAL-RELATED"/>
    <property type="match status" value="1"/>
</dbReference>
<accession>X1LDM8</accession>
<dbReference type="GO" id="GO:0017136">
    <property type="term" value="F:histone deacetylase activity, NAD-dependent"/>
    <property type="evidence" value="ECO:0007669"/>
    <property type="project" value="TreeGrafter"/>
</dbReference>
<dbReference type="EMBL" id="BARV01003205">
    <property type="protein sequence ID" value="GAI00505.1"/>
    <property type="molecule type" value="Genomic_DNA"/>
</dbReference>
<dbReference type="CDD" id="cd01407">
    <property type="entry name" value="SIR2-fam"/>
    <property type="match status" value="1"/>
</dbReference>
<keyword evidence="2" id="KW-0520">NAD</keyword>
<dbReference type="NCBIfam" id="NF001753">
    <property type="entry name" value="PRK00481.1-3"/>
    <property type="match status" value="1"/>
</dbReference>